<dbReference type="Proteomes" id="UP001550378">
    <property type="component" value="Unassembled WGS sequence"/>
</dbReference>
<feature type="region of interest" description="Disordered" evidence="2">
    <location>
        <begin position="45"/>
        <end position="70"/>
    </location>
</feature>
<evidence type="ECO:0000256" key="1">
    <source>
        <dbReference type="ARBA" id="ARBA00022801"/>
    </source>
</evidence>
<dbReference type="InterPro" id="IPR005754">
    <property type="entry name" value="Sortase"/>
</dbReference>
<proteinExistence type="predicted"/>
<dbReference type="CDD" id="cd05829">
    <property type="entry name" value="Sortase_F"/>
    <property type="match status" value="1"/>
</dbReference>
<dbReference type="InterPro" id="IPR042001">
    <property type="entry name" value="Sortase_F"/>
</dbReference>
<keyword evidence="3" id="KW-0472">Membrane</keyword>
<evidence type="ECO:0000313" key="4">
    <source>
        <dbReference type="EMBL" id="MEU0706938.1"/>
    </source>
</evidence>
<name>A0ABV2W196_9ACTN</name>
<dbReference type="EMBL" id="JBEXZR010000003">
    <property type="protein sequence ID" value="MEU0706938.1"/>
    <property type="molecule type" value="Genomic_DNA"/>
</dbReference>
<keyword evidence="1" id="KW-0378">Hydrolase</keyword>
<comment type="caution">
    <text evidence="4">The sequence shown here is derived from an EMBL/GenBank/DDBJ whole genome shotgun (WGS) entry which is preliminary data.</text>
</comment>
<evidence type="ECO:0000313" key="5">
    <source>
        <dbReference type="Proteomes" id="UP001550378"/>
    </source>
</evidence>
<dbReference type="InterPro" id="IPR023365">
    <property type="entry name" value="Sortase_dom-sf"/>
</dbReference>
<gene>
    <name evidence="4" type="ORF">ABZ508_06085</name>
</gene>
<protein>
    <submittedName>
        <fullName evidence="4">Class F sortase</fullName>
    </submittedName>
</protein>
<dbReference type="RefSeq" id="WP_359655094.1">
    <property type="nucleotide sequence ID" value="NZ_JBEXZO010000021.1"/>
</dbReference>
<keyword evidence="3" id="KW-0812">Transmembrane</keyword>
<feature type="transmembrane region" description="Helical" evidence="3">
    <location>
        <begin position="15"/>
        <end position="35"/>
    </location>
</feature>
<accession>A0ABV2W196</accession>
<keyword evidence="5" id="KW-1185">Reference proteome</keyword>
<evidence type="ECO:0000256" key="3">
    <source>
        <dbReference type="SAM" id="Phobius"/>
    </source>
</evidence>
<dbReference type="Gene3D" id="2.40.260.10">
    <property type="entry name" value="Sortase"/>
    <property type="match status" value="1"/>
</dbReference>
<dbReference type="SUPFAM" id="SSF63817">
    <property type="entry name" value="Sortase"/>
    <property type="match status" value="1"/>
</dbReference>
<evidence type="ECO:0000256" key="2">
    <source>
        <dbReference type="SAM" id="MobiDB-lite"/>
    </source>
</evidence>
<reference evidence="4 5" key="1">
    <citation type="submission" date="2024-06" db="EMBL/GenBank/DDBJ databases">
        <title>The Natural Products Discovery Center: Release of the First 8490 Sequenced Strains for Exploring Actinobacteria Biosynthetic Diversity.</title>
        <authorList>
            <person name="Kalkreuter E."/>
            <person name="Kautsar S.A."/>
            <person name="Yang D."/>
            <person name="Bader C.D."/>
            <person name="Teijaro C.N."/>
            <person name="Fluegel L."/>
            <person name="Davis C.M."/>
            <person name="Simpson J.R."/>
            <person name="Lauterbach L."/>
            <person name="Steele A.D."/>
            <person name="Gui C."/>
            <person name="Meng S."/>
            <person name="Li G."/>
            <person name="Viehrig K."/>
            <person name="Ye F."/>
            <person name="Su P."/>
            <person name="Kiefer A.F."/>
            <person name="Nichols A."/>
            <person name="Cepeda A.J."/>
            <person name="Yan W."/>
            <person name="Fan B."/>
            <person name="Jiang Y."/>
            <person name="Adhikari A."/>
            <person name="Zheng C.-J."/>
            <person name="Schuster L."/>
            <person name="Cowan T.M."/>
            <person name="Smanski M.J."/>
            <person name="Chevrette M.G."/>
            <person name="De Carvalho L.P.S."/>
            <person name="Shen B."/>
        </authorList>
    </citation>
    <scope>NUCLEOTIDE SEQUENCE [LARGE SCALE GENOMIC DNA]</scope>
    <source>
        <strain evidence="4 5">NPDC006337</strain>
    </source>
</reference>
<dbReference type="Pfam" id="PF04203">
    <property type="entry name" value="Sortase"/>
    <property type="match status" value="1"/>
</dbReference>
<feature type="compositionally biased region" description="Low complexity" evidence="2">
    <location>
        <begin position="45"/>
        <end position="67"/>
    </location>
</feature>
<sequence>MDAWPRHAPGPDRTLVRTGLAAVATAVVACLFPFFPPPGRAPDAGTLPGSAAAPPAAATGTAARTPAYSPPVSLAVPGHLRGTPVDPVTADATGAMAVPESPERLGWWALGAPPGAARGTVLLAGHLDSAGEGAGPFEALHDVPLGTRAQVTAADGTRHTYRIVARRTHPKKALPTDLFSTGGTPRLVLVTCTGDFDPDAHAYADNLVLYGEPDGPPRR</sequence>
<keyword evidence="3" id="KW-1133">Transmembrane helix</keyword>
<organism evidence="4 5">
    <name type="scientific">Streptomyces lavendulocolor</name>
    <dbReference type="NCBI Taxonomy" id="67316"/>
    <lineage>
        <taxon>Bacteria</taxon>
        <taxon>Bacillati</taxon>
        <taxon>Actinomycetota</taxon>
        <taxon>Actinomycetes</taxon>
        <taxon>Kitasatosporales</taxon>
        <taxon>Streptomycetaceae</taxon>
        <taxon>Streptomyces</taxon>
    </lineage>
</organism>
<dbReference type="PROSITE" id="PS51257">
    <property type="entry name" value="PROKAR_LIPOPROTEIN"/>
    <property type="match status" value="1"/>
</dbReference>